<dbReference type="InterPro" id="IPR035965">
    <property type="entry name" value="PAS-like_dom_sf"/>
</dbReference>
<comment type="caution">
    <text evidence="5">The sequence shown here is derived from an EMBL/GenBank/DDBJ whole genome shotgun (WGS) entry which is preliminary data.</text>
</comment>
<dbReference type="NCBIfam" id="TIGR00254">
    <property type="entry name" value="GGDEF"/>
    <property type="match status" value="1"/>
</dbReference>
<feature type="transmembrane region" description="Helical" evidence="1">
    <location>
        <begin position="38"/>
        <end position="54"/>
    </location>
</feature>
<dbReference type="InterPro" id="IPR029787">
    <property type="entry name" value="Nucleotide_cyclase"/>
</dbReference>
<reference evidence="5" key="1">
    <citation type="submission" date="2019-12" db="EMBL/GenBank/DDBJ databases">
        <title>Microbes associate with the intestines of laboratory mice.</title>
        <authorList>
            <person name="Navarre W."/>
            <person name="Wong E."/>
        </authorList>
    </citation>
    <scope>NUCLEOTIDE SEQUENCE</scope>
    <source>
        <strain evidence="5">NM79_F5</strain>
    </source>
</reference>
<dbReference type="NCBIfam" id="TIGR00229">
    <property type="entry name" value="sensory_box"/>
    <property type="match status" value="1"/>
</dbReference>
<evidence type="ECO:0000313" key="6">
    <source>
        <dbReference type="Proteomes" id="UP000656077"/>
    </source>
</evidence>
<proteinExistence type="predicted"/>
<dbReference type="PANTHER" id="PTHR44757:SF2">
    <property type="entry name" value="BIOFILM ARCHITECTURE MAINTENANCE PROTEIN MBAA"/>
    <property type="match status" value="1"/>
</dbReference>
<evidence type="ECO:0000259" key="2">
    <source>
        <dbReference type="PROSITE" id="PS50112"/>
    </source>
</evidence>
<accession>A0A964RQ07</accession>
<dbReference type="PROSITE" id="PS50112">
    <property type="entry name" value="PAS"/>
    <property type="match status" value="1"/>
</dbReference>
<dbReference type="SUPFAM" id="SSF55073">
    <property type="entry name" value="Nucleotide cyclase"/>
    <property type="match status" value="1"/>
</dbReference>
<feature type="transmembrane region" description="Helical" evidence="1">
    <location>
        <begin position="99"/>
        <end position="117"/>
    </location>
</feature>
<dbReference type="InterPro" id="IPR052155">
    <property type="entry name" value="Biofilm_reg_signaling"/>
</dbReference>
<evidence type="ECO:0000259" key="4">
    <source>
        <dbReference type="PROSITE" id="PS50887"/>
    </source>
</evidence>
<keyword evidence="1" id="KW-1133">Transmembrane helix</keyword>
<name>A0A964RQ07_9CLOT</name>
<dbReference type="AlphaFoldDB" id="A0A964RQ07"/>
<dbReference type="Gene3D" id="3.30.450.20">
    <property type="entry name" value="PAS domain"/>
    <property type="match status" value="2"/>
</dbReference>
<dbReference type="SUPFAM" id="SSF55781">
    <property type="entry name" value="GAF domain-like"/>
    <property type="match status" value="1"/>
</dbReference>
<feature type="domain" description="GGDEF" evidence="4">
    <location>
        <begin position="680"/>
        <end position="811"/>
    </location>
</feature>
<dbReference type="PANTHER" id="PTHR44757">
    <property type="entry name" value="DIGUANYLATE CYCLASE DGCP"/>
    <property type="match status" value="1"/>
</dbReference>
<dbReference type="Gene3D" id="3.30.450.40">
    <property type="match status" value="1"/>
</dbReference>
<dbReference type="InterPro" id="IPR003018">
    <property type="entry name" value="GAF"/>
</dbReference>
<dbReference type="PROSITE" id="PS50887">
    <property type="entry name" value="GGDEF"/>
    <property type="match status" value="1"/>
</dbReference>
<dbReference type="SMART" id="SM00091">
    <property type="entry name" value="PAS"/>
    <property type="match status" value="2"/>
</dbReference>
<protein>
    <submittedName>
        <fullName evidence="5">Diguanylate cyclase</fullName>
    </submittedName>
</protein>
<feature type="transmembrane region" description="Helical" evidence="1">
    <location>
        <begin position="12"/>
        <end position="31"/>
    </location>
</feature>
<dbReference type="InterPro" id="IPR029016">
    <property type="entry name" value="GAF-like_dom_sf"/>
</dbReference>
<sequence>MRGGTLNVNIYFSLILLISSITMIHIGIFSWKKNKKDIAMAFIPVVIYEIGYAFEILCTNIENVVFWIKVEYIGIVFLPVMWLIFSINFNGYKDMLKKSTLISLCIFSTISLIINYTNDFHHLFYKNLYMNNDGLFPIVEIVKGPWYWVNIAYTYILLIIGFLIFVSAYFKAVYIVRKQLLFLIIAWVIPWISDIIYMLHILPFNLDLCPLAFSFSGIISSFAILNYKLLKLTPIALEKVFSNMLDGVIILDYENNIVNFNNASKNIIEELKDIEAGEKKIDEIFKEYKELLKAINNNIFDEHLLTIKNDEQLRYFKISINNIYEKNGDVIGKVLIFNDVTESEQQRKKLSDNLNFLQTLMDAIPSPIFSKNEEGVYNHCNAALTEFLGMRREDFIGKTVNELFENSLAQIHSEYDKNLTDNRGTQAYESKLIHNDGTYHDVIFSKSVVESDYENNKGLVGVVIDITEEKRNKEKINKLLKLKEAMSKIGYLINEITDINDLLQIILNEVINCIDDRSCGSVLLLDEDKNMKIAVAKGYDSQEIKTFSLKLEEHRLRFNDGEKINKTVIFNNIDKFGDIIMLDTIEGEKIRSAMSSPIVINDELYGFLNIDSIYNNIFSENDLELMEYMRNQASIAIIKHKLIEETKYLYRYDKLTNVYNRSYFEQVINKDIYSDSTTKNEFLAVVFDLNNLKYVNDNYGHLIGDKLIMTFSEELIKLAGDSDIIGRYGGDEFIGIFFDVEYQTLSNKFEKLIKHFKSNPIIFEDHKIVCSYSYGIANSPRDGAEFAELVKVADGRMYEYKRKEKNTIKLN</sequence>
<dbReference type="InterPro" id="IPR000014">
    <property type="entry name" value="PAS"/>
</dbReference>
<dbReference type="Gene3D" id="3.30.70.270">
    <property type="match status" value="1"/>
</dbReference>
<evidence type="ECO:0000256" key="1">
    <source>
        <dbReference type="SAM" id="Phobius"/>
    </source>
</evidence>
<evidence type="ECO:0000313" key="5">
    <source>
        <dbReference type="EMBL" id="MVX65458.1"/>
    </source>
</evidence>
<organism evidence="5 6">
    <name type="scientific">Clostridium chromiireducens</name>
    <dbReference type="NCBI Taxonomy" id="225345"/>
    <lineage>
        <taxon>Bacteria</taxon>
        <taxon>Bacillati</taxon>
        <taxon>Bacillota</taxon>
        <taxon>Clostridia</taxon>
        <taxon>Eubacteriales</taxon>
        <taxon>Clostridiaceae</taxon>
        <taxon>Clostridium</taxon>
    </lineage>
</organism>
<gene>
    <name evidence="5" type="ORF">GKZ28_17385</name>
</gene>
<dbReference type="Pfam" id="PF13426">
    <property type="entry name" value="PAS_9"/>
    <property type="match status" value="2"/>
</dbReference>
<feature type="transmembrane region" description="Helical" evidence="1">
    <location>
        <begin position="66"/>
        <end position="87"/>
    </location>
</feature>
<dbReference type="PROSITE" id="PS50113">
    <property type="entry name" value="PAC"/>
    <property type="match status" value="2"/>
</dbReference>
<evidence type="ECO:0000259" key="3">
    <source>
        <dbReference type="PROSITE" id="PS50113"/>
    </source>
</evidence>
<feature type="domain" description="PAC" evidence="3">
    <location>
        <begin position="426"/>
        <end position="478"/>
    </location>
</feature>
<keyword evidence="1" id="KW-0812">Transmembrane</keyword>
<feature type="domain" description="PAS" evidence="2">
    <location>
        <begin position="353"/>
        <end position="422"/>
    </location>
</feature>
<dbReference type="Pfam" id="PF16927">
    <property type="entry name" value="HisKA_7TM"/>
    <property type="match status" value="1"/>
</dbReference>
<keyword evidence="1" id="KW-0472">Membrane</keyword>
<dbReference type="Pfam" id="PF13185">
    <property type="entry name" value="GAF_2"/>
    <property type="match status" value="1"/>
</dbReference>
<dbReference type="InterPro" id="IPR000700">
    <property type="entry name" value="PAS-assoc_C"/>
</dbReference>
<dbReference type="EMBL" id="WSRQ01000032">
    <property type="protein sequence ID" value="MVX65458.1"/>
    <property type="molecule type" value="Genomic_DNA"/>
</dbReference>
<feature type="transmembrane region" description="Helical" evidence="1">
    <location>
        <begin position="146"/>
        <end position="168"/>
    </location>
</feature>
<dbReference type="CDD" id="cd00130">
    <property type="entry name" value="PAS"/>
    <property type="match status" value="1"/>
</dbReference>
<dbReference type="InterPro" id="IPR031621">
    <property type="entry name" value="HisKA_7TM"/>
</dbReference>
<dbReference type="SMART" id="SM00267">
    <property type="entry name" value="GGDEF"/>
    <property type="match status" value="1"/>
</dbReference>
<dbReference type="InterPro" id="IPR043128">
    <property type="entry name" value="Rev_trsase/Diguanyl_cyclase"/>
</dbReference>
<feature type="transmembrane region" description="Helical" evidence="1">
    <location>
        <begin position="180"/>
        <end position="199"/>
    </location>
</feature>
<dbReference type="InterPro" id="IPR000160">
    <property type="entry name" value="GGDEF_dom"/>
</dbReference>
<dbReference type="SUPFAM" id="SSF55785">
    <property type="entry name" value="PYP-like sensor domain (PAS domain)"/>
    <property type="match status" value="2"/>
</dbReference>
<dbReference type="CDD" id="cd01949">
    <property type="entry name" value="GGDEF"/>
    <property type="match status" value="1"/>
</dbReference>
<feature type="domain" description="PAC" evidence="3">
    <location>
        <begin position="300"/>
        <end position="352"/>
    </location>
</feature>
<dbReference type="Proteomes" id="UP000656077">
    <property type="component" value="Unassembled WGS sequence"/>
</dbReference>
<dbReference type="Pfam" id="PF00990">
    <property type="entry name" value="GGDEF"/>
    <property type="match status" value="1"/>
</dbReference>